<dbReference type="InterPro" id="IPR059101">
    <property type="entry name" value="NFACT-R_2"/>
</dbReference>
<protein>
    <submittedName>
        <fullName evidence="2">DUF814 domain-containing protein</fullName>
    </submittedName>
</protein>
<feature type="domain" description="NFACT protein RNA binding" evidence="1">
    <location>
        <begin position="471"/>
        <end position="554"/>
    </location>
</feature>
<proteinExistence type="predicted"/>
<dbReference type="EMBL" id="DSJL01000011">
    <property type="protein sequence ID" value="HEF65400.1"/>
    <property type="molecule type" value="Genomic_DNA"/>
</dbReference>
<dbReference type="Pfam" id="PF05833">
    <property type="entry name" value="NFACT_N"/>
    <property type="match status" value="1"/>
</dbReference>
<dbReference type="GO" id="GO:1990112">
    <property type="term" value="C:RQC complex"/>
    <property type="evidence" value="ECO:0007669"/>
    <property type="project" value="TreeGrafter"/>
</dbReference>
<evidence type="ECO:0000259" key="1">
    <source>
        <dbReference type="Pfam" id="PF18297"/>
    </source>
</evidence>
<dbReference type="PANTHER" id="PTHR15239">
    <property type="entry name" value="NUCLEAR EXPORT MEDIATOR FACTOR NEMF"/>
    <property type="match status" value="1"/>
</dbReference>
<dbReference type="GO" id="GO:0072344">
    <property type="term" value="P:rescue of stalled ribosome"/>
    <property type="evidence" value="ECO:0007669"/>
    <property type="project" value="TreeGrafter"/>
</dbReference>
<dbReference type="Pfam" id="PF18297">
    <property type="entry name" value="NFACT-R_2"/>
    <property type="match status" value="1"/>
</dbReference>
<dbReference type="Gene3D" id="2.30.310.10">
    <property type="entry name" value="ibrinogen binding protein from staphylococcus aureus domain"/>
    <property type="match status" value="1"/>
</dbReference>
<evidence type="ECO:0000313" key="2">
    <source>
        <dbReference type="EMBL" id="HEF65400.1"/>
    </source>
</evidence>
<gene>
    <name evidence="2" type="ORF">ENP47_07365</name>
</gene>
<organism evidence="2">
    <name type="scientific">Thermomicrobium roseum</name>
    <dbReference type="NCBI Taxonomy" id="500"/>
    <lineage>
        <taxon>Bacteria</taxon>
        <taxon>Pseudomonadati</taxon>
        <taxon>Thermomicrobiota</taxon>
        <taxon>Thermomicrobia</taxon>
        <taxon>Thermomicrobiales</taxon>
        <taxon>Thermomicrobiaceae</taxon>
        <taxon>Thermomicrobium</taxon>
    </lineage>
</organism>
<comment type="caution">
    <text evidence="2">The sequence shown here is derived from an EMBL/GenBank/DDBJ whole genome shotgun (WGS) entry which is preliminary data.</text>
</comment>
<dbReference type="InterPro" id="IPR051608">
    <property type="entry name" value="RQC_Subunit_NEMF"/>
</dbReference>
<accession>A0A7C1JYK4</accession>
<dbReference type="GO" id="GO:0043023">
    <property type="term" value="F:ribosomal large subunit binding"/>
    <property type="evidence" value="ECO:0007669"/>
    <property type="project" value="TreeGrafter"/>
</dbReference>
<reference evidence="2" key="1">
    <citation type="journal article" date="2020" name="mSystems">
        <title>Genome- and Community-Level Interaction Insights into Carbon Utilization and Element Cycling Functions of Hydrothermarchaeota in Hydrothermal Sediment.</title>
        <authorList>
            <person name="Zhou Z."/>
            <person name="Liu Y."/>
            <person name="Xu W."/>
            <person name="Pan J."/>
            <person name="Luo Z.H."/>
            <person name="Li M."/>
        </authorList>
    </citation>
    <scope>NUCLEOTIDE SEQUENCE [LARGE SCALE GENOMIC DNA]</scope>
    <source>
        <strain evidence="2">SpSt-222</strain>
    </source>
</reference>
<dbReference type="PANTHER" id="PTHR15239:SF6">
    <property type="entry name" value="RIBOSOME QUALITY CONTROL COMPLEX SUBUNIT NEMF"/>
    <property type="match status" value="1"/>
</dbReference>
<dbReference type="AlphaFoldDB" id="A0A7C1JYK4"/>
<name>A0A7C1JYK4_THERO</name>
<sequence length="588" mass="65873">MFDILTIAALADELRRTLVRGRVQKVVQTAPLGVALELYAGQRWGVVIDVSPQEPRLFLSRTVPAGDPEQVTPFLLLLRKYVRGARLEAVEQVPLERILRLRFATVLVEERRNGVERIPVETELVIELMGRHSNAILVGADGRILDALKRVTPAMSAARPVLPGRPYQEPPPQLKRDPRRLTPEAVASLLLEVRPDADLPTVLVQHLAGFSPQMAREAVFRATGVSTLTVTEARGDTTLPERLATAVASVLEPLESRCFEPTLYRSGGVPVAFAAVRLQYLQGLDVETFPTISLAIERFFAERPQAEEFASDRYAQRRRKLLEAIERERARVEARLRALEQEQARAAEADQWRRMGEAILAALGELVPGQRELVVDDLRIPLDPERSPIENAQAYFERYRKAKAAAEQVPARLEATRLELEFLRQLEALAIVADSAETLEVLRQELGFAEGGASAIRAPKRSTQRKLRIWRTLRGDRIVVGRNARENDWITFSVARPDDTWLHARGLAGAHVIIQWAGPEDPQVLERAAALAAWYSEGREGTHVAVDVTRRRDVRRIPGAAPGLVRYRNERTLHVRPRSPEELGLLEG</sequence>
<dbReference type="GO" id="GO:0000049">
    <property type="term" value="F:tRNA binding"/>
    <property type="evidence" value="ECO:0007669"/>
    <property type="project" value="TreeGrafter"/>
</dbReference>